<reference evidence="3 4" key="1">
    <citation type="submission" date="2019-04" db="EMBL/GenBank/DDBJ databases">
        <title>Sphingobacterium olei sp. nov., isolated from oil-contaminated soil.</title>
        <authorList>
            <person name="Liu B."/>
        </authorList>
    </citation>
    <scope>NUCLEOTIDE SEQUENCE [LARGE SCALE GENOMIC DNA]</scope>
    <source>
        <strain evidence="3 4">Y3L14</strain>
    </source>
</reference>
<proteinExistence type="inferred from homology"/>
<dbReference type="PANTHER" id="PTHR40094">
    <property type="entry name" value="ALPHA-2-MACROGLOBULIN HOMOLOG"/>
    <property type="match status" value="1"/>
</dbReference>
<dbReference type="SMART" id="SM01360">
    <property type="entry name" value="A2M"/>
    <property type="match status" value="1"/>
</dbReference>
<dbReference type="InterPro" id="IPR001599">
    <property type="entry name" value="Macroglobln_a2"/>
</dbReference>
<evidence type="ECO:0000256" key="1">
    <source>
        <dbReference type="ARBA" id="ARBA00010556"/>
    </source>
</evidence>
<dbReference type="InterPro" id="IPR002890">
    <property type="entry name" value="MG2"/>
</dbReference>
<evidence type="ECO:0000313" key="3">
    <source>
        <dbReference type="EMBL" id="TJY63451.1"/>
    </source>
</evidence>
<dbReference type="Gene3D" id="1.50.10.20">
    <property type="match status" value="1"/>
</dbReference>
<dbReference type="OrthoDB" id="9767116at2"/>
<dbReference type="RefSeq" id="WP_136822125.1">
    <property type="nucleotide sequence ID" value="NZ_BMJX01000006.1"/>
</dbReference>
<gene>
    <name evidence="3" type="ORF">FAZ19_17880</name>
</gene>
<comment type="caution">
    <text evidence="3">The sequence shown here is derived from an EMBL/GenBank/DDBJ whole genome shotgun (WGS) entry which is preliminary data.</text>
</comment>
<dbReference type="Pfam" id="PF07715">
    <property type="entry name" value="Plug"/>
    <property type="match status" value="1"/>
</dbReference>
<dbReference type="Pfam" id="PF01835">
    <property type="entry name" value="MG2"/>
    <property type="match status" value="1"/>
</dbReference>
<comment type="similarity">
    <text evidence="1">Belongs to the protease inhibitor I39 (alpha-2-macroglobulin) family. Bacterial alpha-2-macroglobulin subfamily.</text>
</comment>
<name>A0A4U0GWE1_9SPHI</name>
<keyword evidence="4" id="KW-1185">Reference proteome</keyword>
<dbReference type="InterPro" id="IPR037066">
    <property type="entry name" value="Plug_dom_sf"/>
</dbReference>
<dbReference type="Pfam" id="PF17973">
    <property type="entry name" value="bMG10"/>
    <property type="match status" value="1"/>
</dbReference>
<dbReference type="PANTHER" id="PTHR40094:SF1">
    <property type="entry name" value="UBIQUITIN DOMAIN-CONTAINING PROTEIN"/>
    <property type="match status" value="1"/>
</dbReference>
<dbReference type="InterPro" id="IPR012910">
    <property type="entry name" value="Plug_dom"/>
</dbReference>
<dbReference type="Gene3D" id="2.170.130.10">
    <property type="entry name" value="TonB-dependent receptor, plug domain"/>
    <property type="match status" value="1"/>
</dbReference>
<organism evidence="3 4">
    <name type="scientific">Sphingobacterium alkalisoli</name>
    <dbReference type="NCBI Taxonomy" id="1874115"/>
    <lineage>
        <taxon>Bacteria</taxon>
        <taxon>Pseudomonadati</taxon>
        <taxon>Bacteroidota</taxon>
        <taxon>Sphingobacteriia</taxon>
        <taxon>Sphingobacteriales</taxon>
        <taxon>Sphingobacteriaceae</taxon>
        <taxon>Sphingobacterium</taxon>
    </lineage>
</organism>
<dbReference type="EMBL" id="SUKA01000006">
    <property type="protein sequence ID" value="TJY63451.1"/>
    <property type="molecule type" value="Genomic_DNA"/>
</dbReference>
<dbReference type="SUPFAM" id="SSF48239">
    <property type="entry name" value="Terpenoid cyclases/Protein prenyltransferases"/>
    <property type="match status" value="1"/>
</dbReference>
<dbReference type="SUPFAM" id="SSF56935">
    <property type="entry name" value="Porins"/>
    <property type="match status" value="1"/>
</dbReference>
<dbReference type="Proteomes" id="UP000309872">
    <property type="component" value="Unassembled WGS sequence"/>
</dbReference>
<evidence type="ECO:0000313" key="4">
    <source>
        <dbReference type="Proteomes" id="UP000309872"/>
    </source>
</evidence>
<dbReference type="InterPro" id="IPR023997">
    <property type="entry name" value="TonB-dep_OMP_SusC/RagA_CS"/>
</dbReference>
<dbReference type="InterPro" id="IPR041246">
    <property type="entry name" value="Bact_MG10"/>
</dbReference>
<dbReference type="InterPro" id="IPR051802">
    <property type="entry name" value="YfhM-like"/>
</dbReference>
<protein>
    <submittedName>
        <fullName evidence="3">Alpha-2-macroglobulin</fullName>
    </submittedName>
</protein>
<evidence type="ECO:0000259" key="2">
    <source>
        <dbReference type="SMART" id="SM01360"/>
    </source>
</evidence>
<dbReference type="NCBIfam" id="TIGR04057">
    <property type="entry name" value="SusC_RagA_signa"/>
    <property type="match status" value="1"/>
</dbReference>
<feature type="domain" description="Alpha-2-macroglobulin" evidence="2">
    <location>
        <begin position="1237"/>
        <end position="1326"/>
    </location>
</feature>
<dbReference type="Pfam" id="PF00207">
    <property type="entry name" value="A2M"/>
    <property type="match status" value="1"/>
</dbReference>
<sequence>MEFVSVIMQRIVISLLLLVPLLATGQDFKSQWEEVDRLISIKNYQQTSPLIASIKAKARAESNSPEWIKAVLAEHHSLTTNMRNDSAFYHIQEHLLSHIDKASLLEKKVLQNVYASFLFQQSYLSRVESAHGFLTWDLDKRKVHIDSLFRASLDNKTLLVQESIDKWKAMVADLKNRTLAPTIYHLLTYNYLDFLDASYPQEKNKGTHFIQSLQKTNSERNYNDADAYLTFRPYARYRTWEILTYQKEIEKLIKEQQADYNSHILLLLADAQKRQRGKNKEAVDYLNEAINAYPKSPWLKDAKNLYNELTQKTLSLELPNFAPSGQYIPIKINALNADKVFIRVYNTSNKPENFKEYHTLYDSLTQQVNLKATLVYEEEIGLKTFADYQTHNTNFKINPLPYGSYIILIANNPEFKDNGQDQDVSQGGLVVSDLLVSPTIEDKGIQATDYRYTTLMVNRKNGLPYSNKQLDLYYLEEDVLTKVGSLRTNKNGEFDYLADYDENRYDLEDLYLFIPEENHLITLNHLNDIPKHLREERKEERLQNDALLFTDRAIYRPGQEVFFKAIVYTKDVLKGMVVPSESIKIVLKDANRQSIDTLNLTTTAFGSVHGSFRIPKKTLNGSFHLEIHKDNKRLSAKTFSVEEYKRPTFKVSLTENVQTYTKQDTAIFTGTAESLSGASLSHITVNYKVSFYDNQTYRQITYLDSVTTTDAHGKFTFRIPFMDTVFRNQSDLTLQFQAEAINETGEIQTGTGSYRYSDKPLHVAVVTSGIAVEGEWNNLVIKTSNPNGHPMSASGTIHIYKYENPNIIQSDRKTFDFHTEYHILDTATYQKYFPWYFDKLDLIIDRPKTLIGTYTFDSDDTDTIRLENSYENGSYLIEAYTLQGVDTTKTSQNIQVLSKGENKISDKDFLTVRTDKSGYELEEQVLLNLQTDFEQATGVFLWRVQGNTKSRVEFIPFKKGRASYTHRITEQDLQYNTWFEIMMVQENKIVTRRVNIPIVRSDKSLDIQVRTFRDKITPGQKETWSFTIKNKDAASKAEILASMYDTALDHFARNNFPIAFATENYRRWYSIHTGWNLGLFNNPTTSNTLFYKPTGGYSIFENPPVFINYGLFSGSVGILQYGNFPSFATVDEVVTVGYGNASPQTEGRAADFFIRGTATKNSAQPLYVVDGIVRENFDLEKMDPQNIDDLAILKDAQATALYGSKAANGVVIITTKEANKLEQLDQVRARTNLQEMAFFYPTLLTDKDGYVTFEFDGPEALTRWKVMLFAHTEDLKAGTATFFSQTQKQLMVRPNLPRFLREGDEILITTQVQNLNDTAKIGTARLEIINPENNEVISHKFFLDNGLRDFSVTAKGNSTVSWMLQIPKGYSTVQIKVVGATGEFSDGEVHELAILPNRVLLTDTKKIVLDAGQNKTFTIRSQGKDNLHTKVQVQSNPILEIISALDYLKNYPYECNEQTASKWYGISMLQYIRKHYPAISTYFNSINPDEVDSKLEENSKLSELLAEEMPWLRQIRNDKQKVKSLAKLFKTDFASDIRALEAKLEKAQLENGAFSWFEGGKSDTHMSLRLLEVFGKVGKLDQSLINDRIATISDKLIHFLDQDTSIYRAKAATSLVLDYLYVRALWNERHVLPAAKTEQLRKHIDLTASHTANQPAGLAAKAWLVNALYDYRIASIEVKNRIMQEVIYDQERGMYWESNASRYNSMSLQSYMVEAYKQLDSTKLDQITQWVYYSKQHNHWQTTWNTVDAVYALLLANNPKDFVLDNTVTIEIDGQVVVTDDKVLGQVGKVLLSEELVKDKMVKVTNDNNRKIYGGIYHQYFAPLEEVRSEQKDVSVSKKLFVQKDSEWVETTSFKTGDKIKIQLVVINNEPLNYVHLRDGRASGFEPIYQPSGYQFWKGYYFTIKDASTNYFFDYLPKGRHVYEYEVKTNNNGVFSSGIAQIECMYDPTVNARSENLRVRIEE</sequence>
<dbReference type="GO" id="GO:0004866">
    <property type="term" value="F:endopeptidase inhibitor activity"/>
    <property type="evidence" value="ECO:0007669"/>
    <property type="project" value="InterPro"/>
</dbReference>
<dbReference type="Gene3D" id="2.60.40.1930">
    <property type="match status" value="1"/>
</dbReference>
<dbReference type="InterPro" id="IPR008930">
    <property type="entry name" value="Terpenoid_cyclase/PrenylTrfase"/>
</dbReference>
<accession>A0A4U0GWE1</accession>